<comment type="caution">
    <text evidence="2">The sequence shown here is derived from an EMBL/GenBank/DDBJ whole genome shotgun (WGS) entry which is preliminary data.</text>
</comment>
<evidence type="ECO:0000313" key="3">
    <source>
        <dbReference type="Proteomes" id="UP000594638"/>
    </source>
</evidence>
<keyword evidence="3" id="KW-1185">Reference proteome</keyword>
<dbReference type="Proteomes" id="UP000594638">
    <property type="component" value="Unassembled WGS sequence"/>
</dbReference>
<reference evidence="2 3" key="1">
    <citation type="submission" date="2019-12" db="EMBL/GenBank/DDBJ databases">
        <authorList>
            <person name="Alioto T."/>
            <person name="Alioto T."/>
            <person name="Gomez Garrido J."/>
        </authorList>
    </citation>
    <scope>NUCLEOTIDE SEQUENCE [LARGE SCALE GENOMIC DNA]</scope>
</reference>
<dbReference type="OrthoDB" id="548214at2759"/>
<dbReference type="Gramene" id="OE9A049024T1">
    <property type="protein sequence ID" value="OE9A049024C1"/>
    <property type="gene ID" value="OE9A049024"/>
</dbReference>
<dbReference type="Pfam" id="PF09735">
    <property type="entry name" value="Nckap1"/>
    <property type="match status" value="1"/>
</dbReference>
<evidence type="ECO:0000256" key="1">
    <source>
        <dbReference type="ARBA" id="ARBA00037947"/>
    </source>
</evidence>
<dbReference type="GO" id="GO:0016477">
    <property type="term" value="P:cell migration"/>
    <property type="evidence" value="ECO:0007669"/>
    <property type="project" value="TreeGrafter"/>
</dbReference>
<sequence length="444" mass="50352">MRRLRHHPITFLNVRENPKKIKFVLDRAFTRFFPNRENDAHSATAMSLPLRPPHSAMTLKPLCVDELENQLSKYGSLKRLYFYHHQLTTVFRNTMFGPEGRPQHCCAWLSVASSFPECASSVVPEEVTKIGRDAVLYVESLVESIMGGLEDLINILDSEGGFGSLETQLLPEQAANLMNLTSRISVLQQNPQKWHSVFSYQAMRAILKMINLSNVSHSKLIVQLEAAMQRLTNLCSIMNDMEPICVLHHVFVLREYMRDYNLGNFKRRLLTVLKIDNDFQRPSVLVSLIRRHTAIVHLAEQHVSKDLTHGIWEILLTETFCGPLSSLHLFEKPAEQHTGSATEAFCFKSTRPVGGYFAQSVTALRELKAFVHIFGTYGVDRLDKMIREHTAALLNCIDTSLRANHENLEAVARSVHSSDKTEIEANIKQIVIMDTIVGFCIQAG</sequence>
<proteinExistence type="inferred from homology"/>
<accession>A0A8S0TXV9</accession>
<organism evidence="2 3">
    <name type="scientific">Olea europaea subsp. europaea</name>
    <dbReference type="NCBI Taxonomy" id="158383"/>
    <lineage>
        <taxon>Eukaryota</taxon>
        <taxon>Viridiplantae</taxon>
        <taxon>Streptophyta</taxon>
        <taxon>Embryophyta</taxon>
        <taxon>Tracheophyta</taxon>
        <taxon>Spermatophyta</taxon>
        <taxon>Magnoliopsida</taxon>
        <taxon>eudicotyledons</taxon>
        <taxon>Gunneridae</taxon>
        <taxon>Pentapetalae</taxon>
        <taxon>asterids</taxon>
        <taxon>lamiids</taxon>
        <taxon>Lamiales</taxon>
        <taxon>Oleaceae</taxon>
        <taxon>Oleeae</taxon>
        <taxon>Olea</taxon>
    </lineage>
</organism>
<dbReference type="GO" id="GO:0000902">
    <property type="term" value="P:cell morphogenesis"/>
    <property type="evidence" value="ECO:0007669"/>
    <property type="project" value="TreeGrafter"/>
</dbReference>
<dbReference type="PANTHER" id="PTHR12093:SF10">
    <property type="entry name" value="MEMBRANE-ASSOCIATED PROTEIN HEM"/>
    <property type="match status" value="1"/>
</dbReference>
<dbReference type="InterPro" id="IPR019137">
    <property type="entry name" value="Nck-associated_protein-1"/>
</dbReference>
<protein>
    <submittedName>
        <fullName evidence="2">NAP1</fullName>
    </submittedName>
</protein>
<gene>
    <name evidence="2" type="ORF">OLEA9_A049024</name>
</gene>
<dbReference type="GO" id="GO:0030866">
    <property type="term" value="P:cortical actin cytoskeleton organization"/>
    <property type="evidence" value="ECO:0007669"/>
    <property type="project" value="TreeGrafter"/>
</dbReference>
<dbReference type="GO" id="GO:0030031">
    <property type="term" value="P:cell projection assembly"/>
    <property type="evidence" value="ECO:0007669"/>
    <property type="project" value="TreeGrafter"/>
</dbReference>
<evidence type="ECO:0000313" key="2">
    <source>
        <dbReference type="EMBL" id="CAA3011100.1"/>
    </source>
</evidence>
<dbReference type="GO" id="GO:0031209">
    <property type="term" value="C:SCAR complex"/>
    <property type="evidence" value="ECO:0007669"/>
    <property type="project" value="TreeGrafter"/>
</dbReference>
<dbReference type="AlphaFoldDB" id="A0A8S0TXV9"/>
<name>A0A8S0TXV9_OLEEU</name>
<comment type="similarity">
    <text evidence="1">Belongs to the HEM-1/HEM-2 family.</text>
</comment>
<dbReference type="EMBL" id="CACTIH010007358">
    <property type="protein sequence ID" value="CAA3011100.1"/>
    <property type="molecule type" value="Genomic_DNA"/>
</dbReference>
<dbReference type="PANTHER" id="PTHR12093">
    <property type="entry name" value="NCK-ASSOCIATED PROTEIN 1"/>
    <property type="match status" value="1"/>
</dbReference>